<keyword evidence="3" id="KW-1185">Reference proteome</keyword>
<organism evidence="2 3">
    <name type="scientific">Alkalicoccobacillus plakortidis</name>
    <dbReference type="NCBI Taxonomy" id="444060"/>
    <lineage>
        <taxon>Bacteria</taxon>
        <taxon>Bacillati</taxon>
        <taxon>Bacillota</taxon>
        <taxon>Bacilli</taxon>
        <taxon>Bacillales</taxon>
        <taxon>Bacillaceae</taxon>
        <taxon>Alkalicoccobacillus</taxon>
    </lineage>
</organism>
<evidence type="ECO:0000256" key="1">
    <source>
        <dbReference type="SAM" id="SignalP"/>
    </source>
</evidence>
<dbReference type="PROSITE" id="PS51257">
    <property type="entry name" value="PROKAR_LIPOPROTEIN"/>
    <property type="match status" value="1"/>
</dbReference>
<dbReference type="RefSeq" id="WP_251611219.1">
    <property type="nucleotide sequence ID" value="NZ_JAMQJY010000004.1"/>
</dbReference>
<sequence length="89" mass="10119">MSKKVFLFISILILASCSYDISGAAFMEVTERLEDGDNYYTKVKNQGGEIYTLEIDENVFNLIEVGSEYFISYKSNNDKVGELETIEPK</sequence>
<feature type="chain" id="PRO_5045685847" description="DUF3221 domain-containing protein" evidence="1">
    <location>
        <begin position="28"/>
        <end position="89"/>
    </location>
</feature>
<dbReference type="EMBL" id="JAMQJY010000004">
    <property type="protein sequence ID" value="MCM2677429.1"/>
    <property type="molecule type" value="Genomic_DNA"/>
</dbReference>
<accession>A0ABT0XQA2</accession>
<gene>
    <name evidence="2" type="ORF">NDM98_19610</name>
</gene>
<evidence type="ECO:0000313" key="3">
    <source>
        <dbReference type="Proteomes" id="UP001203665"/>
    </source>
</evidence>
<dbReference type="Proteomes" id="UP001203665">
    <property type="component" value="Unassembled WGS sequence"/>
</dbReference>
<proteinExistence type="predicted"/>
<keyword evidence="1" id="KW-0732">Signal</keyword>
<evidence type="ECO:0000313" key="2">
    <source>
        <dbReference type="EMBL" id="MCM2677429.1"/>
    </source>
</evidence>
<comment type="caution">
    <text evidence="2">The sequence shown here is derived from an EMBL/GenBank/DDBJ whole genome shotgun (WGS) entry which is preliminary data.</text>
</comment>
<feature type="signal peptide" evidence="1">
    <location>
        <begin position="1"/>
        <end position="27"/>
    </location>
</feature>
<name>A0ABT0XQA2_9BACI</name>
<evidence type="ECO:0008006" key="4">
    <source>
        <dbReference type="Google" id="ProtNLM"/>
    </source>
</evidence>
<protein>
    <recommendedName>
        <fullName evidence="4">DUF3221 domain-containing protein</fullName>
    </recommendedName>
</protein>
<reference evidence="2" key="1">
    <citation type="submission" date="2022-06" db="EMBL/GenBank/DDBJ databases">
        <title>Alkalicoccobacillus porphyridii sp. nov., isolated from a marine red alga, Porphyridium purpureum and reclassification of Shouchella plakortidis and Shouchella gibsonii as Alkalicoccobacillus plakortidis comb. nov. and Alkalicoccobacillus gibsonii comb. nov.</title>
        <authorList>
            <person name="Kim K.H."/>
            <person name="Lee J.K."/>
            <person name="Han D.M."/>
            <person name="Baek J.H."/>
            <person name="Jeon C.O."/>
        </authorList>
    </citation>
    <scope>NUCLEOTIDE SEQUENCE</scope>
    <source>
        <strain evidence="2">DSM 19153</strain>
    </source>
</reference>